<feature type="chain" id="PRO_5002459412" description="Ricin B lectin domain-containing protein" evidence="2">
    <location>
        <begin position="18"/>
        <end position="1234"/>
    </location>
</feature>
<keyword evidence="2" id="KW-0732">Signal</keyword>
<proteinExistence type="predicted"/>
<feature type="domain" description="Ricin B lectin" evidence="3">
    <location>
        <begin position="1094"/>
        <end position="1229"/>
    </location>
</feature>
<evidence type="ECO:0000259" key="3">
    <source>
        <dbReference type="SMART" id="SM00458"/>
    </source>
</evidence>
<gene>
    <name evidence="4" type="ORF">VM95_31785</name>
</gene>
<dbReference type="SUPFAM" id="SSF50370">
    <property type="entry name" value="Ricin B-like lectins"/>
    <property type="match status" value="1"/>
</dbReference>
<name>A0A0F2T647_STRR3</name>
<feature type="signal peptide" evidence="2">
    <location>
        <begin position="1"/>
        <end position="17"/>
    </location>
</feature>
<accession>A0A0F2T647</accession>
<dbReference type="Pfam" id="PF00652">
    <property type="entry name" value="Ricin_B_lectin"/>
    <property type="match status" value="1"/>
</dbReference>
<evidence type="ECO:0000256" key="2">
    <source>
        <dbReference type="SAM" id="SignalP"/>
    </source>
</evidence>
<evidence type="ECO:0000256" key="1">
    <source>
        <dbReference type="SAM" id="MobiDB-lite"/>
    </source>
</evidence>
<dbReference type="AlphaFoldDB" id="A0A0F2T647"/>
<keyword evidence="5" id="KW-1185">Reference proteome</keyword>
<evidence type="ECO:0000313" key="4">
    <source>
        <dbReference type="EMBL" id="KJS58673.1"/>
    </source>
</evidence>
<dbReference type="Gene3D" id="2.80.10.50">
    <property type="match status" value="1"/>
</dbReference>
<dbReference type="InterPro" id="IPR000772">
    <property type="entry name" value="Ricin_B_lectin"/>
</dbReference>
<feature type="region of interest" description="Disordered" evidence="1">
    <location>
        <begin position="13"/>
        <end position="46"/>
    </location>
</feature>
<evidence type="ECO:0000313" key="5">
    <source>
        <dbReference type="Proteomes" id="UP000033699"/>
    </source>
</evidence>
<dbReference type="PROSITE" id="PS50231">
    <property type="entry name" value="RICIN_B_LECTIN"/>
    <property type="match status" value="1"/>
</dbReference>
<reference evidence="4 5" key="1">
    <citation type="submission" date="2015-02" db="EMBL/GenBank/DDBJ databases">
        <authorList>
            <person name="Ju K.-S."/>
            <person name="Doroghazi J.R."/>
            <person name="Metcalf W."/>
        </authorList>
    </citation>
    <scope>NUCLEOTIDE SEQUENCE [LARGE SCALE GENOMIC DNA]</scope>
    <source>
        <strain evidence="4 5">ATCC 31215</strain>
    </source>
</reference>
<feature type="region of interest" description="Disordered" evidence="1">
    <location>
        <begin position="238"/>
        <end position="288"/>
    </location>
</feature>
<sequence length="1234" mass="128393">MTGVLGLALLSAPAAMAADSPSGPAQHGPASLPPLTPPKPGPKLTDQQQAMLDAIAKAKSTGKPVVVDAMTAEASKTVANPNGTLSTTDNAQPVRTKRDGKWADLDPTLKAGADGTVTPAVLGTNVSFSGGGTGPMATVVTEDGKKLAVGAPFALPKPVLNGATATYSDVLPGVDLQLTALTAGGWRDVVVVRTPEAAANPALKTLRFPVTANGLTVASDDKGAISVKDDKAKVRFQSPAPMQWDSSKPASATPPKAGKAVSAPAAEEAAAQGAPSTAEAPGDGAKVAPIGTKATSEAIELTPDPAALGSGTGPWFLDPTLIAVSNSVQSSVEVQENHKDAKNLNLKSDLATGYCGFHSSDPSQDCGSLGRQRAYFQFTINPAIYTVPSGAESPPTLYTSTLNFQVSSASSPGTPTNLGVYSVPKPIDGNTNWYQQPCGDNGNVVMDGCSYVGGQPITGTGPLAVDVSGTVNQAAAGHWPWWTLGIAPSDSEWNMTFRHRISSNPNITTNYDITPTVWYAHTSPGPGWADTGATAECNSGGAHPWDNPGWVGNNQNIYLTASSYSPAGQPLYTGYKMWDDQDPNFALEQGAWGGSYNNPGPSISVGSLTDGHQYGWVARSTDNLLTSPNSAWCYFRVDKTNPRISISSTDFPPSGTPNPNPAKYAGDWGTFTLNADDPVPGPNLWASGIACIRVSTDPTPVVGWGCNRSDTVKPGQPYGFQPRNWGTNSLYAWAMDVAGNYSQAAVYNFYAPWKPGTQPVFGDVDNDQKPDIVVTDKNGDLRVIGGTADPSTSLAAPGAAAPGARDYGTTWADFQISHHGTFAPGQPVDEIVAHFNNPAKASDKSAILKNNMFLIPNDGTGRLDTLTPIALNRPASCKTYGTGAACAGYRAADWSGVSQVIAFGTPEGEATAAKPGTTTGQQIISTQTSLLTLENNNLFLYTPDGLADNINSATLIPTASGSWADLELLDPGAANGLTTSTDKANPGQVNQTTLWARNRTTGDVFAYPLGWKADGTVDFTALTKPDAGVKIGWGVNAANYPRIGAGDISADGYPDIWTVDNNNAITVYPGQSSTGTKGKVDGFGTPSMIGYADASTSVHSNLAPSMCMDAWGGARDGAQLALGSCWNTPNQRYNIGADGTIRSGAFCATTADGATGNGALVRLARCDGSPTQKWTVRTDGRIVNNATVTGGNLDTGRCIELNAWHTEQGTWLDLWDCPTAQGNVTWNLQPERTP</sequence>
<feature type="compositionally biased region" description="Low complexity" evidence="1">
    <location>
        <begin position="13"/>
        <end position="25"/>
    </location>
</feature>
<dbReference type="PATRIC" id="fig|359131.3.peg.7981"/>
<dbReference type="InterPro" id="IPR035992">
    <property type="entry name" value="Ricin_B-like_lectins"/>
</dbReference>
<dbReference type="SMART" id="SM00458">
    <property type="entry name" value="RICIN"/>
    <property type="match status" value="1"/>
</dbReference>
<dbReference type="Proteomes" id="UP000033699">
    <property type="component" value="Unassembled WGS sequence"/>
</dbReference>
<comment type="caution">
    <text evidence="4">The sequence shown here is derived from an EMBL/GenBank/DDBJ whole genome shotgun (WGS) entry which is preliminary data.</text>
</comment>
<dbReference type="OrthoDB" id="4332189at2"/>
<feature type="compositionally biased region" description="Low complexity" evidence="1">
    <location>
        <begin position="254"/>
        <end position="281"/>
    </location>
</feature>
<protein>
    <recommendedName>
        <fullName evidence="3">Ricin B lectin domain-containing protein</fullName>
    </recommendedName>
</protein>
<dbReference type="RefSeq" id="WP_157882255.1">
    <property type="nucleotide sequence ID" value="NZ_JZKH01000097.1"/>
</dbReference>
<dbReference type="EMBL" id="JZKH01000097">
    <property type="protein sequence ID" value="KJS58673.1"/>
    <property type="molecule type" value="Genomic_DNA"/>
</dbReference>
<organism evidence="4 5">
    <name type="scientific">Streptomyces rubellomurinus (strain ATCC 31215)</name>
    <dbReference type="NCBI Taxonomy" id="359131"/>
    <lineage>
        <taxon>Bacteria</taxon>
        <taxon>Bacillati</taxon>
        <taxon>Actinomycetota</taxon>
        <taxon>Actinomycetes</taxon>
        <taxon>Kitasatosporales</taxon>
        <taxon>Streptomycetaceae</taxon>
        <taxon>Streptomyces</taxon>
    </lineage>
</organism>
<feature type="compositionally biased region" description="Pro residues" evidence="1">
    <location>
        <begin position="31"/>
        <end position="41"/>
    </location>
</feature>